<dbReference type="AlphaFoldDB" id="C4A0M2"/>
<feature type="signal peptide" evidence="1">
    <location>
        <begin position="1"/>
        <end position="22"/>
    </location>
</feature>
<organism>
    <name type="scientific">Branchiostoma floridae</name>
    <name type="common">Florida lancelet</name>
    <name type="synonym">Amphioxus</name>
    <dbReference type="NCBI Taxonomy" id="7739"/>
    <lineage>
        <taxon>Eukaryota</taxon>
        <taxon>Metazoa</taxon>
        <taxon>Chordata</taxon>
        <taxon>Cephalochordata</taxon>
        <taxon>Leptocardii</taxon>
        <taxon>Amphioxiformes</taxon>
        <taxon>Branchiostomatidae</taxon>
        <taxon>Branchiostoma</taxon>
    </lineage>
</organism>
<accession>C4A0M2</accession>
<gene>
    <name evidence="2" type="ORF">BRAFLDRAFT_111622</name>
</gene>
<evidence type="ECO:0000313" key="2">
    <source>
        <dbReference type="EMBL" id="EEN41666.1"/>
    </source>
</evidence>
<sequence length="217" mass="24880">MPRVGITLVFLDRWLDSCLVLAEDDCDFVSTQDLHLSYVHCVRSYAEERDGSQELAGKSFQRFSKQIASAIQKRWRQPSVQRGQDHNGRRGWRGLKLRECPPRFLEESQLNEAVMAAAMRLRADGTLRSLIYDVLSRAGPYPSRVPLRHVFAIKNLEFTDPTLYKKYSCQMQLPDDTLSNLSCLLQREADGVVGFSNRHLELAVTELAFKLKEQSVF</sequence>
<protein>
    <submittedName>
        <fullName evidence="2">Uncharacterized protein</fullName>
    </submittedName>
</protein>
<reference evidence="2" key="1">
    <citation type="journal article" date="2008" name="Nature">
        <title>The amphioxus genome and the evolution of the chordate karyotype.</title>
        <authorList>
            <consortium name="US DOE Joint Genome Institute (JGI-PGF)"/>
            <person name="Putnam N.H."/>
            <person name="Butts T."/>
            <person name="Ferrier D.E.K."/>
            <person name="Furlong R.F."/>
            <person name="Hellsten U."/>
            <person name="Kawashima T."/>
            <person name="Robinson-Rechavi M."/>
            <person name="Shoguchi E."/>
            <person name="Terry A."/>
            <person name="Yu J.-K."/>
            <person name="Benito-Gutierrez E.L."/>
            <person name="Dubchak I."/>
            <person name="Garcia-Fernandez J."/>
            <person name="Gibson-Brown J.J."/>
            <person name="Grigoriev I.V."/>
            <person name="Horton A.C."/>
            <person name="de Jong P.J."/>
            <person name="Jurka J."/>
            <person name="Kapitonov V.V."/>
            <person name="Kohara Y."/>
            <person name="Kuroki Y."/>
            <person name="Lindquist E."/>
            <person name="Lucas S."/>
            <person name="Osoegawa K."/>
            <person name="Pennacchio L.A."/>
            <person name="Salamov A.A."/>
            <person name="Satou Y."/>
            <person name="Sauka-Spengler T."/>
            <person name="Schmutz J."/>
            <person name="Shin-I T."/>
            <person name="Toyoda A."/>
            <person name="Bronner-Fraser M."/>
            <person name="Fujiyama A."/>
            <person name="Holland L.Z."/>
            <person name="Holland P.W.H."/>
            <person name="Satoh N."/>
            <person name="Rokhsar D.S."/>
        </authorList>
    </citation>
    <scope>NUCLEOTIDE SEQUENCE [LARGE SCALE GENOMIC DNA]</scope>
    <source>
        <strain evidence="2">S238N-H82</strain>
        <tissue evidence="2">Testes</tissue>
    </source>
</reference>
<dbReference type="InParanoid" id="C4A0M2"/>
<keyword evidence="1" id="KW-0732">Signal</keyword>
<name>C4A0M2_BRAFL</name>
<dbReference type="EMBL" id="GG666814">
    <property type="protein sequence ID" value="EEN41666.1"/>
    <property type="molecule type" value="Genomic_DNA"/>
</dbReference>
<feature type="chain" id="PRO_5002937330" evidence="1">
    <location>
        <begin position="23"/>
        <end position="217"/>
    </location>
</feature>
<evidence type="ECO:0000256" key="1">
    <source>
        <dbReference type="SAM" id="SignalP"/>
    </source>
</evidence>
<proteinExistence type="predicted"/>